<dbReference type="RefSeq" id="WP_372390241.1">
    <property type="nucleotide sequence ID" value="NZ_JBGNYA010000001.1"/>
</dbReference>
<dbReference type="PROSITE" id="PS51257">
    <property type="entry name" value="PROKAR_LIPOPROTEIN"/>
    <property type="match status" value="1"/>
</dbReference>
<gene>
    <name evidence="2" type="ORF">OS889_12665</name>
</gene>
<name>A0ABD5MH95_9EURY</name>
<organism evidence="2 3">
    <name type="scientific">Halobellus rubicundus</name>
    <dbReference type="NCBI Taxonomy" id="2996466"/>
    <lineage>
        <taxon>Archaea</taxon>
        <taxon>Methanobacteriati</taxon>
        <taxon>Methanobacteriota</taxon>
        <taxon>Stenosarchaea group</taxon>
        <taxon>Halobacteria</taxon>
        <taxon>Halobacteriales</taxon>
        <taxon>Haloferacaceae</taxon>
        <taxon>Halobellus</taxon>
    </lineage>
</organism>
<proteinExistence type="predicted"/>
<dbReference type="AlphaFoldDB" id="A0ABD5MH95"/>
<dbReference type="InterPro" id="IPR006311">
    <property type="entry name" value="TAT_signal"/>
</dbReference>
<accession>A0ABD5MH95</accession>
<feature type="region of interest" description="Disordered" evidence="1">
    <location>
        <begin position="27"/>
        <end position="67"/>
    </location>
</feature>
<protein>
    <submittedName>
        <fullName evidence="2">Uncharacterized protein</fullName>
    </submittedName>
</protein>
<keyword evidence="3" id="KW-1185">Reference proteome</keyword>
<sequence length="344" mass="36524">MPRSRRSLLEAAAATLGGVALASTTGCLGASRSPATATESPSPATPPDSDSSAEVDFGEWLPDPTATPLPDGYGVRYFDVDGIRARRDAMHPNAYDRLRRQMRRPVPAVFDGVEAVSATLGLDYVASLAFGSFDPDAFAADLTGDDRSPASATRTPTTATRTPWPEPERYGDFDIYGRERVYAVSPDAVLAVHPFFDGDAVACAKAIIDAPSPDTGQYADGNDYVASMLGRVDSPDALWCYPEAMDGSTSRGFRADDITGQLKAWRFSAEAARLTFANTYVDAETAESGELRRFLDSASARFEPYDGLEVAVDGRLAWTDGTAPIAAFDHLSAGGPADGVTTPN</sequence>
<dbReference type="EMBL" id="JBGNYA010000001">
    <property type="protein sequence ID" value="MFA1611858.1"/>
    <property type="molecule type" value="Genomic_DNA"/>
</dbReference>
<evidence type="ECO:0000313" key="2">
    <source>
        <dbReference type="EMBL" id="MFA1611858.1"/>
    </source>
</evidence>
<evidence type="ECO:0000256" key="1">
    <source>
        <dbReference type="SAM" id="MobiDB-lite"/>
    </source>
</evidence>
<comment type="caution">
    <text evidence="2">The sequence shown here is derived from an EMBL/GenBank/DDBJ whole genome shotgun (WGS) entry which is preliminary data.</text>
</comment>
<feature type="region of interest" description="Disordered" evidence="1">
    <location>
        <begin position="142"/>
        <end position="166"/>
    </location>
</feature>
<evidence type="ECO:0000313" key="3">
    <source>
        <dbReference type="Proteomes" id="UP001570511"/>
    </source>
</evidence>
<reference evidence="2 3" key="1">
    <citation type="submission" date="2024-08" db="EMBL/GenBank/DDBJ databases">
        <title>Halobellus sp. MBLA0158 whole genome sequence.</title>
        <authorList>
            <person name="Hwang C.Y."/>
            <person name="Cho E.-S."/>
            <person name="Seo M.-J."/>
        </authorList>
    </citation>
    <scope>NUCLEOTIDE SEQUENCE [LARGE SCALE GENOMIC DNA]</scope>
    <source>
        <strain evidence="2 3">MBLA0158</strain>
    </source>
</reference>
<feature type="compositionally biased region" description="Low complexity" evidence="1">
    <location>
        <begin position="27"/>
        <end position="50"/>
    </location>
</feature>
<feature type="compositionally biased region" description="Low complexity" evidence="1">
    <location>
        <begin position="149"/>
        <end position="163"/>
    </location>
</feature>
<dbReference type="PROSITE" id="PS51318">
    <property type="entry name" value="TAT"/>
    <property type="match status" value="1"/>
</dbReference>
<dbReference type="Proteomes" id="UP001570511">
    <property type="component" value="Unassembled WGS sequence"/>
</dbReference>